<protein>
    <recommendedName>
        <fullName evidence="3">GH18 domain-containing protein</fullName>
    </recommendedName>
</protein>
<dbReference type="SUPFAM" id="SSF51445">
    <property type="entry name" value="(Trans)glycosidases"/>
    <property type="match status" value="1"/>
</dbReference>
<gene>
    <name evidence="4" type="ORF">GM50_19825</name>
</gene>
<sequence length="584" mass="63160">MKRRSSLRIFLAILLFVLPLSQAEVARAENPPRKILTGWLPYYSMKTYLPAVLANADLIKEIMPFWYTLRYDGKTKKPVVVDVYKTANPSVPIATPLAALRGAGMTIIPTITDGTDKAMLANLISKPVSRKQVVDAIVTTVTSQNYDGIDLDFEGFAFIDSPSTWKATAPNWVLFIKELSAALQAQNKLLSVTTPYVFNPVEKQQGYFVYAWADIAPFIDRLRIMTYDYSTSRPGPIGPIEWTEKTVKYAISIMPASKVYLGLPGYGKDWVTKVEGVCPSNLAKIITPKAKAGTFLMRDAASIAATYGAVPTYNEKFAEVTFSYTREYTGQTSSGLSTTCTASRTAWHQNAQGFSERAKLIAKHQLGGAAQWVIGQEEPLAMVAIREVAKSIAPAQLESNLTASKSEVSYGNPVTLTGQITLKDKTPVASLAFAVEGTYPDGTVRTLTTGVTAIDGTYVLPMLIGKSVSLRVITEPSWERSASATQPIAITVMRNLIIDPPTSVKAGSPLTISGFILPRIAGASVNLTTASGKVIGAPVLTDAQGGFTFTVPAQARGISAYQIAVAADTQWPLLKSETFSIIIR</sequence>
<dbReference type="InterPro" id="IPR001579">
    <property type="entry name" value="Glyco_hydro_18_chit_AS"/>
</dbReference>
<accession>A0A094PTM6</accession>
<evidence type="ECO:0000256" key="2">
    <source>
        <dbReference type="ARBA" id="ARBA00023295"/>
    </source>
</evidence>
<dbReference type="PANTHER" id="PTHR46066">
    <property type="entry name" value="CHITINASE DOMAIN-CONTAINING PROTEIN 1 FAMILY MEMBER"/>
    <property type="match status" value="1"/>
</dbReference>
<dbReference type="GO" id="GO:0004553">
    <property type="term" value="F:hydrolase activity, hydrolyzing O-glycosyl compounds"/>
    <property type="evidence" value="ECO:0007669"/>
    <property type="project" value="InterPro"/>
</dbReference>
<dbReference type="PANTHER" id="PTHR46066:SF2">
    <property type="entry name" value="CHITINASE DOMAIN-CONTAINING PROTEIN 1"/>
    <property type="match status" value="1"/>
</dbReference>
<evidence type="ECO:0000313" key="4">
    <source>
        <dbReference type="EMBL" id="KGA14447.1"/>
    </source>
</evidence>
<dbReference type="InterPro" id="IPR017853">
    <property type="entry name" value="GH"/>
</dbReference>
<comment type="caution">
    <text evidence="4">The sequence shown here is derived from an EMBL/GenBank/DDBJ whole genome shotgun (WGS) entry which is preliminary data.</text>
</comment>
<dbReference type="Gene3D" id="3.20.20.80">
    <property type="entry name" value="Glycosidases"/>
    <property type="match status" value="1"/>
</dbReference>
<dbReference type="InterPro" id="IPR001223">
    <property type="entry name" value="Glyco_hydro18_cat"/>
</dbReference>
<dbReference type="GO" id="GO:0005975">
    <property type="term" value="P:carbohydrate metabolic process"/>
    <property type="evidence" value="ECO:0007669"/>
    <property type="project" value="InterPro"/>
</dbReference>
<evidence type="ECO:0000256" key="1">
    <source>
        <dbReference type="ARBA" id="ARBA00022801"/>
    </source>
</evidence>
<dbReference type="Gene3D" id="3.10.50.10">
    <property type="match status" value="1"/>
</dbReference>
<proteinExistence type="predicted"/>
<name>A0A094PTM6_9ZZZZ</name>
<dbReference type="AlphaFoldDB" id="A0A094PTM6"/>
<dbReference type="InterPro" id="IPR011583">
    <property type="entry name" value="Chitinase_II/V-like_cat"/>
</dbReference>
<dbReference type="InterPro" id="IPR029070">
    <property type="entry name" value="Chitinase_insertion_sf"/>
</dbReference>
<organism evidence="4">
    <name type="scientific">freshwater metagenome</name>
    <dbReference type="NCBI Taxonomy" id="449393"/>
    <lineage>
        <taxon>unclassified sequences</taxon>
        <taxon>metagenomes</taxon>
        <taxon>ecological metagenomes</taxon>
    </lineage>
</organism>
<dbReference type="EMBL" id="JNSK01000129">
    <property type="protein sequence ID" value="KGA14447.1"/>
    <property type="molecule type" value="Genomic_DNA"/>
</dbReference>
<keyword evidence="2" id="KW-0326">Glycosidase</keyword>
<keyword evidence="1" id="KW-0378">Hydrolase</keyword>
<feature type="domain" description="GH18" evidence="3">
    <location>
        <begin position="33"/>
        <end position="391"/>
    </location>
</feature>
<evidence type="ECO:0000259" key="3">
    <source>
        <dbReference type="PROSITE" id="PS51910"/>
    </source>
</evidence>
<dbReference type="Pfam" id="PF00704">
    <property type="entry name" value="Glyco_hydro_18"/>
    <property type="match status" value="1"/>
</dbReference>
<reference evidence="4" key="1">
    <citation type="submission" date="2014-05" db="EMBL/GenBank/DDBJ databases">
        <title>Key roles for freshwater Actinobacteria revealed by deep metagenomic sequencing.</title>
        <authorList>
            <person name="Ghai R."/>
            <person name="Mizuno C.M."/>
            <person name="Picazo A."/>
            <person name="Camacho A."/>
            <person name="Rodriguez-Valera F."/>
        </authorList>
    </citation>
    <scope>NUCLEOTIDE SEQUENCE</scope>
</reference>
<dbReference type="PROSITE" id="PS51910">
    <property type="entry name" value="GH18_2"/>
    <property type="match status" value="1"/>
</dbReference>
<dbReference type="PROSITE" id="PS01095">
    <property type="entry name" value="GH18_1"/>
    <property type="match status" value="1"/>
</dbReference>
<dbReference type="SMART" id="SM00636">
    <property type="entry name" value="Glyco_18"/>
    <property type="match status" value="1"/>
</dbReference>
<dbReference type="GO" id="GO:0008061">
    <property type="term" value="F:chitin binding"/>
    <property type="evidence" value="ECO:0007669"/>
    <property type="project" value="InterPro"/>
</dbReference>